<dbReference type="EMBL" id="JADIML010000204">
    <property type="protein sequence ID" value="MBO8463742.1"/>
    <property type="molecule type" value="Genomic_DNA"/>
</dbReference>
<dbReference type="Proteomes" id="UP000823618">
    <property type="component" value="Unassembled WGS sequence"/>
</dbReference>
<gene>
    <name evidence="1" type="ORF">IAC13_07420</name>
</gene>
<evidence type="ECO:0000313" key="1">
    <source>
        <dbReference type="EMBL" id="MBO8463742.1"/>
    </source>
</evidence>
<proteinExistence type="predicted"/>
<sequence>MGWQKLDNTAKIFPVIASKNLTNVYRISAILKEEVQPEILEQALLEILPWFETFHVRLRRGFFWYYFEKNKKMPKVLEEATYPCRYLNPYENNQYLFQVTYYKKRINLEVFHAITDGFGAVNFLKELLYRYFDLLDGKDVEPSERSLSDEALLNQEDSYLRHYKKQNVKGYGTTKAVQLKGEHFAAGAVGVIHGIMPLDQLKLVSKSYEASITQYLTAVLIDSIYQEHVKRNPTTAPVKINIPVNLRKYFESTTTKNFFAVVAAGMAFEERDYTFEQILEKVKQDFKDQLNKENLEKLISYNVSNEKKWVVRLIPLIMKNVGVKWIYRSSIRAFTTTLSNIGAIQLKEPYKDKVELVTMIMGASKKQEVKCGACSYGSQFVMTFSSVLKDTVIPKAFYEHLVRDGIPVQIKTNGIYYDRGE</sequence>
<accession>A0A9D9N839</accession>
<name>A0A9D9N839_9FIRM</name>
<dbReference type="AlphaFoldDB" id="A0A9D9N839"/>
<dbReference type="SUPFAM" id="SSF52777">
    <property type="entry name" value="CoA-dependent acyltransferases"/>
    <property type="match status" value="1"/>
</dbReference>
<comment type="caution">
    <text evidence="1">The sequence shown here is derived from an EMBL/GenBank/DDBJ whole genome shotgun (WGS) entry which is preliminary data.</text>
</comment>
<protein>
    <recommendedName>
        <fullName evidence="3">Alcohol acetyltransferase</fullName>
    </recommendedName>
</protein>
<evidence type="ECO:0000313" key="2">
    <source>
        <dbReference type="Proteomes" id="UP000823618"/>
    </source>
</evidence>
<evidence type="ECO:0008006" key="3">
    <source>
        <dbReference type="Google" id="ProtNLM"/>
    </source>
</evidence>
<reference evidence="1" key="2">
    <citation type="journal article" date="2021" name="PeerJ">
        <title>Extensive microbial diversity within the chicken gut microbiome revealed by metagenomics and culture.</title>
        <authorList>
            <person name="Gilroy R."/>
            <person name="Ravi A."/>
            <person name="Getino M."/>
            <person name="Pursley I."/>
            <person name="Horton D.L."/>
            <person name="Alikhan N.F."/>
            <person name="Baker D."/>
            <person name="Gharbi K."/>
            <person name="Hall N."/>
            <person name="Watson M."/>
            <person name="Adriaenssens E.M."/>
            <person name="Foster-Nyarko E."/>
            <person name="Jarju S."/>
            <person name="Secka A."/>
            <person name="Antonio M."/>
            <person name="Oren A."/>
            <person name="Chaudhuri R.R."/>
            <person name="La Ragione R."/>
            <person name="Hildebrand F."/>
            <person name="Pallen M.J."/>
        </authorList>
    </citation>
    <scope>NUCLEOTIDE SEQUENCE</scope>
    <source>
        <strain evidence="1">E3-2379</strain>
    </source>
</reference>
<reference evidence="1" key="1">
    <citation type="submission" date="2020-10" db="EMBL/GenBank/DDBJ databases">
        <authorList>
            <person name="Gilroy R."/>
        </authorList>
    </citation>
    <scope>NUCLEOTIDE SEQUENCE</scope>
    <source>
        <strain evidence="1">E3-2379</strain>
    </source>
</reference>
<organism evidence="1 2">
    <name type="scientific">Candidatus Scybalomonas excrementavium</name>
    <dbReference type="NCBI Taxonomy" id="2840943"/>
    <lineage>
        <taxon>Bacteria</taxon>
        <taxon>Bacillati</taxon>
        <taxon>Bacillota</taxon>
        <taxon>Clostridia</taxon>
        <taxon>Lachnospirales</taxon>
        <taxon>Lachnospiraceae</taxon>
        <taxon>Lachnospiraceae incertae sedis</taxon>
        <taxon>Candidatus Scybalomonas</taxon>
    </lineage>
</organism>